<dbReference type="GeneID" id="63772684"/>
<keyword evidence="2" id="KW-1185">Reference proteome</keyword>
<dbReference type="OrthoDB" id="2364174at2759"/>
<accession>A0A1Y2DP59</accession>
<evidence type="ECO:0000313" key="2">
    <source>
        <dbReference type="Proteomes" id="UP000193689"/>
    </source>
</evidence>
<evidence type="ECO:0000313" key="1">
    <source>
        <dbReference type="EMBL" id="ORY60916.1"/>
    </source>
</evidence>
<name>A0A1Y2DP59_9PEZI</name>
<protein>
    <submittedName>
        <fullName evidence="1">Uncharacterized protein</fullName>
    </submittedName>
</protein>
<reference evidence="1 2" key="1">
    <citation type="submission" date="2016-07" db="EMBL/GenBank/DDBJ databases">
        <title>Pervasive Adenine N6-methylation of Active Genes in Fungi.</title>
        <authorList>
            <consortium name="DOE Joint Genome Institute"/>
            <person name="Mondo S.J."/>
            <person name="Dannebaum R.O."/>
            <person name="Kuo R.C."/>
            <person name="Labutti K."/>
            <person name="Haridas S."/>
            <person name="Kuo A."/>
            <person name="Salamov A."/>
            <person name="Ahrendt S.R."/>
            <person name="Lipzen A."/>
            <person name="Sullivan W."/>
            <person name="Andreopoulos W.B."/>
            <person name="Clum A."/>
            <person name="Lindquist E."/>
            <person name="Daum C."/>
            <person name="Ramamoorthy G.K."/>
            <person name="Gryganskyi A."/>
            <person name="Culley D."/>
            <person name="Magnuson J.K."/>
            <person name="James T.Y."/>
            <person name="O'Malley M.A."/>
            <person name="Stajich J.E."/>
            <person name="Spatafora J.W."/>
            <person name="Visel A."/>
            <person name="Grigoriev I.V."/>
        </authorList>
    </citation>
    <scope>NUCLEOTIDE SEQUENCE [LARGE SCALE GENOMIC DNA]</scope>
    <source>
        <strain evidence="1 2">CBS 129021</strain>
    </source>
</reference>
<dbReference type="EMBL" id="MCFJ01000011">
    <property type="protein sequence ID" value="ORY60916.1"/>
    <property type="molecule type" value="Genomic_DNA"/>
</dbReference>
<comment type="caution">
    <text evidence="1">The sequence shown here is derived from an EMBL/GenBank/DDBJ whole genome shotgun (WGS) entry which is preliminary data.</text>
</comment>
<organism evidence="1 2">
    <name type="scientific">Pseudomassariella vexata</name>
    <dbReference type="NCBI Taxonomy" id="1141098"/>
    <lineage>
        <taxon>Eukaryota</taxon>
        <taxon>Fungi</taxon>
        <taxon>Dikarya</taxon>
        <taxon>Ascomycota</taxon>
        <taxon>Pezizomycotina</taxon>
        <taxon>Sordariomycetes</taxon>
        <taxon>Xylariomycetidae</taxon>
        <taxon>Amphisphaeriales</taxon>
        <taxon>Pseudomassariaceae</taxon>
        <taxon>Pseudomassariella</taxon>
    </lineage>
</organism>
<dbReference type="InParanoid" id="A0A1Y2DP59"/>
<sequence>MTRLPPVEKLSLAVRKNVRDEWDNKKPDIEKELSDVLTVPWTVDVNPNQIYAYAGEGYARDSLGGCIAAYINGAIYQLKEFSRTYSESGLKELNAICPTHTVTMDVDESKRFNYGGVDVHEGSLRILFAPGNLGTNVDYALERSTLLKALNDAPAPEGSSEPMSYAARTGIRQDFDPKIKEIQAKVGELLAKPDIKLNPNFEDTFEKLKKESKVKKTELREDWESYLGSYAISYFEGIVSQLQWQKFEDDDMLQEGFHEAVDKGEIAYRIVDKLKYGSYCECEVDEGVLYLQSMAKTWGSNATYAADKLVDKL</sequence>
<dbReference type="RefSeq" id="XP_040713143.1">
    <property type="nucleotide sequence ID" value="XM_040856472.1"/>
</dbReference>
<dbReference type="AlphaFoldDB" id="A0A1Y2DP59"/>
<proteinExistence type="predicted"/>
<gene>
    <name evidence="1" type="ORF">BCR38DRAFT_349199</name>
</gene>
<dbReference type="Proteomes" id="UP000193689">
    <property type="component" value="Unassembled WGS sequence"/>
</dbReference>